<evidence type="ECO:0000313" key="1">
    <source>
        <dbReference type="EMBL" id="EKD66424.1"/>
    </source>
</evidence>
<sequence>MTTNKIWDWTQWLIQDWNKPNPTSDSSGWTDKKPTSVDIIELDKKAKEAQEKDNLLAEQLSEEIKNWWEQLKPVSIKELSAWWEEKNIPWMWIVKMSPEWDVFISEGGTCHTTWEGFARLKAMELISPITNDIIMTWFDWKSQFFRIRK</sequence>
<gene>
    <name evidence="1" type="ORF">ACD_49C00044G0026</name>
</gene>
<protein>
    <submittedName>
        <fullName evidence="1">Uncharacterized protein</fullName>
    </submittedName>
</protein>
<proteinExistence type="predicted"/>
<reference evidence="1" key="1">
    <citation type="journal article" date="2012" name="Science">
        <title>Fermentation, hydrogen, and sulfur metabolism in multiple uncultivated bacterial phyla.</title>
        <authorList>
            <person name="Wrighton K.C."/>
            <person name="Thomas B.C."/>
            <person name="Sharon I."/>
            <person name="Miller C.S."/>
            <person name="Castelle C.J."/>
            <person name="VerBerkmoes N.C."/>
            <person name="Wilkins M.J."/>
            <person name="Hettich R.L."/>
            <person name="Lipton M.S."/>
            <person name="Williams K.H."/>
            <person name="Long P.E."/>
            <person name="Banfield J.F."/>
        </authorList>
    </citation>
    <scope>NUCLEOTIDE SEQUENCE [LARGE SCALE GENOMIC DNA]</scope>
</reference>
<dbReference type="AlphaFoldDB" id="K2BVY4"/>
<name>K2BVY4_9BACT</name>
<organism evidence="1">
    <name type="scientific">uncultured bacterium</name>
    <name type="common">gcode 4</name>
    <dbReference type="NCBI Taxonomy" id="1234023"/>
    <lineage>
        <taxon>Bacteria</taxon>
        <taxon>environmental samples</taxon>
    </lineage>
</organism>
<dbReference type="EMBL" id="AMFJ01021630">
    <property type="protein sequence ID" value="EKD66424.1"/>
    <property type="molecule type" value="Genomic_DNA"/>
</dbReference>
<accession>K2BVY4</accession>
<comment type="caution">
    <text evidence="1">The sequence shown here is derived from an EMBL/GenBank/DDBJ whole genome shotgun (WGS) entry which is preliminary data.</text>
</comment>